<keyword evidence="1 4" id="KW-0547">Nucleotide-binding</keyword>
<keyword evidence="8" id="KW-1185">Reference proteome</keyword>
<evidence type="ECO:0000313" key="8">
    <source>
        <dbReference type="Proteomes" id="UP001165289"/>
    </source>
</evidence>
<dbReference type="SUPFAM" id="SSF52540">
    <property type="entry name" value="P-loop containing nucleoside triphosphate hydrolases"/>
    <property type="match status" value="1"/>
</dbReference>
<dbReference type="Gene3D" id="3.40.50.300">
    <property type="entry name" value="P-loop containing nucleotide triphosphate hydrolases"/>
    <property type="match status" value="1"/>
</dbReference>
<comment type="similarity">
    <text evidence="4">Belongs to the TRAFAC class YlqF/YawG GTPase family. MTG1 subfamily.</text>
</comment>
<dbReference type="GO" id="GO:0005743">
    <property type="term" value="C:mitochondrial inner membrane"/>
    <property type="evidence" value="ECO:0007669"/>
    <property type="project" value="UniProtKB-SubCell"/>
</dbReference>
<name>A0AAV7K9U4_9METZ</name>
<feature type="binding site" evidence="5">
    <location>
        <begin position="81"/>
        <end position="84"/>
    </location>
    <ligand>
        <name>GTP</name>
        <dbReference type="ChEBI" id="CHEBI:37565"/>
    </ligand>
</feature>
<organism evidence="7 8">
    <name type="scientific">Oopsacas minuta</name>
    <dbReference type="NCBI Taxonomy" id="111878"/>
    <lineage>
        <taxon>Eukaryota</taxon>
        <taxon>Metazoa</taxon>
        <taxon>Porifera</taxon>
        <taxon>Hexactinellida</taxon>
        <taxon>Hexasterophora</taxon>
        <taxon>Lyssacinosida</taxon>
        <taxon>Leucopsacidae</taxon>
        <taxon>Oopsacas</taxon>
    </lineage>
</organism>
<feature type="domain" description="G" evidence="6">
    <location>
        <begin position="151"/>
        <end position="227"/>
    </location>
</feature>
<feature type="binding site" evidence="5">
    <location>
        <position position="218"/>
    </location>
    <ligand>
        <name>GTP</name>
        <dbReference type="ChEBI" id="CHEBI:37565"/>
    </ligand>
</feature>
<comment type="function">
    <text evidence="3 4">Plays a role in the regulation of the mitochondrial ribosome assembly and of translational activity. Displays mitochondrial GTPase activity.</text>
</comment>
<dbReference type="PIRSF" id="PIRSF006230">
    <property type="entry name" value="MG442"/>
    <property type="match status" value="1"/>
</dbReference>
<evidence type="ECO:0000256" key="4">
    <source>
        <dbReference type="PIRNR" id="PIRNR006230"/>
    </source>
</evidence>
<dbReference type="InterPro" id="IPR027417">
    <property type="entry name" value="P-loop_NTPase"/>
</dbReference>
<evidence type="ECO:0000256" key="2">
    <source>
        <dbReference type="ARBA" id="ARBA00023134"/>
    </source>
</evidence>
<keyword evidence="4" id="KW-0496">Mitochondrion</keyword>
<evidence type="ECO:0000256" key="1">
    <source>
        <dbReference type="ARBA" id="ARBA00022741"/>
    </source>
</evidence>
<proteinExistence type="inferred from homology"/>
<dbReference type="InterPro" id="IPR016478">
    <property type="entry name" value="GTPase_MTG1"/>
</dbReference>
<evidence type="ECO:0000313" key="7">
    <source>
        <dbReference type="EMBL" id="KAI6657414.1"/>
    </source>
</evidence>
<evidence type="ECO:0000259" key="6">
    <source>
        <dbReference type="Pfam" id="PF01926"/>
    </source>
</evidence>
<dbReference type="GO" id="GO:0005525">
    <property type="term" value="F:GTP binding"/>
    <property type="evidence" value="ECO:0007669"/>
    <property type="project" value="UniProtKB-KW"/>
</dbReference>
<gene>
    <name evidence="7" type="ORF">LOD99_162</name>
</gene>
<dbReference type="Gene3D" id="1.10.1580.10">
    <property type="match status" value="1"/>
</dbReference>
<dbReference type="GO" id="GO:0003924">
    <property type="term" value="F:GTPase activity"/>
    <property type="evidence" value="ECO:0007669"/>
    <property type="project" value="TreeGrafter"/>
</dbReference>
<dbReference type="InterPro" id="IPR023179">
    <property type="entry name" value="GTP-bd_ortho_bundle_sf"/>
</dbReference>
<dbReference type="Pfam" id="PF01926">
    <property type="entry name" value="MMR_HSR1"/>
    <property type="match status" value="1"/>
</dbReference>
<feature type="binding site" evidence="5">
    <location>
        <begin position="158"/>
        <end position="163"/>
    </location>
    <ligand>
        <name>GTP</name>
        <dbReference type="ChEBI" id="CHEBI:37565"/>
    </ligand>
</feature>
<keyword evidence="2 4" id="KW-0342">GTP-binding</keyword>
<sequence length="336" mass="37949">MAIRFRTAFDYSQVPLLMKSKSAVPYKIPLHIRNGVKRILSLVHLSDMLIEVVDSRTPISGQCTLSESYLPSYKPRITLFNKNDLSEKLEETEQHLIAQGLTRDKFVIGRTKLAKKARKVTASTTRTVNQILTKVKTHMVGFDSEAEDFKLLIIGNPNTGKSSLINAMRYVERFKLGEVDRVKKLSVRVGKKPGMTQSVTTPILVCRDPRISIFDTPGILPPSSPDPEVTMKMAAVHSLWDEYVSPDIVADFILFSLNLQQKFDYCNYYELTSPTDNATELLTFIAEKRGAKKRSGGWDLFNAAQVFLKAFRKGELGTINLDFNLLQQESQININK</sequence>
<dbReference type="AlphaFoldDB" id="A0AAV7K9U4"/>
<accession>A0AAV7K9U4</accession>
<dbReference type="PANTHER" id="PTHR45782:SF4">
    <property type="entry name" value="MITOCHONDRIAL RIBOSOME-ASSOCIATED GTPASE 1"/>
    <property type="match status" value="1"/>
</dbReference>
<evidence type="ECO:0000256" key="3">
    <source>
        <dbReference type="ARBA" id="ARBA00045284"/>
    </source>
</evidence>
<comment type="subcellular location">
    <subcellularLocation>
        <location evidence="4">Mitochondrion inner membrane</location>
        <topology evidence="4">Peripheral membrane protein</topology>
    </subcellularLocation>
</comment>
<reference evidence="7 8" key="1">
    <citation type="journal article" date="2023" name="BMC Biol.">
        <title>The compact genome of the sponge Oopsacas minuta (Hexactinellida) is lacking key metazoan core genes.</title>
        <authorList>
            <person name="Santini S."/>
            <person name="Schenkelaars Q."/>
            <person name="Jourda C."/>
            <person name="Duchesne M."/>
            <person name="Belahbib H."/>
            <person name="Rocher C."/>
            <person name="Selva M."/>
            <person name="Riesgo A."/>
            <person name="Vervoort M."/>
            <person name="Leys S.P."/>
            <person name="Kodjabachian L."/>
            <person name="Le Bivic A."/>
            <person name="Borchiellini C."/>
            <person name="Claverie J.M."/>
            <person name="Renard E."/>
        </authorList>
    </citation>
    <scope>NUCLEOTIDE SEQUENCE [LARGE SCALE GENOMIC DNA]</scope>
    <source>
        <strain evidence="7">SPO-2</strain>
    </source>
</reference>
<dbReference type="PANTHER" id="PTHR45782">
    <property type="entry name" value="MITOCHONDRIAL RIBOSOME-ASSOCIATED GTPASE 1"/>
    <property type="match status" value="1"/>
</dbReference>
<evidence type="ECO:0000256" key="5">
    <source>
        <dbReference type="PIRSR" id="PIRSR006230-1"/>
    </source>
</evidence>
<comment type="caution">
    <text evidence="7">The sequence shown here is derived from an EMBL/GenBank/DDBJ whole genome shotgun (WGS) entry which is preliminary data.</text>
</comment>
<dbReference type="Proteomes" id="UP001165289">
    <property type="component" value="Unassembled WGS sequence"/>
</dbReference>
<dbReference type="EMBL" id="JAKMXF010000111">
    <property type="protein sequence ID" value="KAI6657414.1"/>
    <property type="molecule type" value="Genomic_DNA"/>
</dbReference>
<dbReference type="GO" id="GO:0032543">
    <property type="term" value="P:mitochondrial translation"/>
    <property type="evidence" value="ECO:0007669"/>
    <property type="project" value="TreeGrafter"/>
</dbReference>
<protein>
    <recommendedName>
        <fullName evidence="4">Mitochondrial GTPase 1</fullName>
    </recommendedName>
</protein>
<dbReference type="InterPro" id="IPR006073">
    <property type="entry name" value="GTP-bd"/>
</dbReference>